<feature type="coiled-coil region" evidence="1">
    <location>
        <begin position="222"/>
        <end position="261"/>
    </location>
</feature>
<feature type="region of interest" description="Disordered" evidence="2">
    <location>
        <begin position="412"/>
        <end position="531"/>
    </location>
</feature>
<feature type="region of interest" description="Disordered" evidence="2">
    <location>
        <begin position="739"/>
        <end position="758"/>
    </location>
</feature>
<accession>A0ABR3Z9E1</accession>
<feature type="compositionally biased region" description="Basic and acidic residues" evidence="2">
    <location>
        <begin position="451"/>
        <end position="466"/>
    </location>
</feature>
<sequence length="758" mass="80004">MELSLVLPPRLTNARLTPPSPLPTNNSPLDQITNVLSTELDARSLSVPAAIIPSGLLSPNSARVLYAFIHYSYTEKYAVPLSILSNRRSLMTHMEVSIDVLAAATAAGNPGLADAAEAEFASLRSRLKDRDVLDVLSIKRGAHPTVDAELRALIENYHASPARAETLQTWVTLANAPSLCAAVSGAYLASRSELSAAVVREAAAMRQAAQIRADLDEERRFSVRMALQLAEMEARVQELELEREEERMKLMVEDMHRASQDHTQVERQMHEDGPISLCGTIGPDIGPGDVDLEGESEDDMETTDAVEAGKGKQEGEMHVVAGIHEMDGGSAVATAAASVDGRDCRAQPATAADITPTTIAETATETTTNSDALAPRKDSKPALANDPLDFTAETPPDPQHAFQDLALEPAATDESDFEEVVSIHSPSRPVEPPLAEPRPSSAAVEAQEEEASSRLEVDDTGKDRAKTGVKAEAQAEVRPDASTTQSTVDNIEDASADKPSEDVSAGLSTALHPTGPSTAAELERPALPPRPEPITRTSIATAAVTAAVTAVAAASPLPLLGTTPPCLNIFHREPRPEQPTTALSPITAAADSSPTTGPDAIPAPILVSMPVSVSPGSASCRPVSVPGGLPASPTGSLQLNADDADGAPVVRDYACQQTQQQLQHNLPPSPCPSPLLSTSPSARRVRKPRFFGMWTSAETPSTTSGNSLKADNTAPTEAENTALSQPQRTNSLMHIQMPAQAYTHVSETPRGPGWSPFA</sequence>
<evidence type="ECO:0000256" key="2">
    <source>
        <dbReference type="SAM" id="MobiDB-lite"/>
    </source>
</evidence>
<feature type="compositionally biased region" description="Low complexity" evidence="2">
    <location>
        <begin position="348"/>
        <end position="368"/>
    </location>
</feature>
<comment type="caution">
    <text evidence="3">The sequence shown here is derived from an EMBL/GenBank/DDBJ whole genome shotgun (WGS) entry which is preliminary data.</text>
</comment>
<reference evidence="3 4" key="1">
    <citation type="journal article" date="2024" name="IMA Fungus">
        <title>IMA Genome - F19 : A genome assembly and annotation guide to empower mycologists, including annotated draft genome sequences of Ceratocystis pirilliformis, Diaporthe australafricana, Fusarium ophioides, Paecilomyces lecythidis, and Sporothrix stenoceras.</title>
        <authorList>
            <person name="Aylward J."/>
            <person name="Wilson A.M."/>
            <person name="Visagie C.M."/>
            <person name="Spraker J."/>
            <person name="Barnes I."/>
            <person name="Buitendag C."/>
            <person name="Ceriani C."/>
            <person name="Del Mar Angel L."/>
            <person name="du Plessis D."/>
            <person name="Fuchs T."/>
            <person name="Gasser K."/>
            <person name="Kramer D."/>
            <person name="Li W."/>
            <person name="Munsamy K."/>
            <person name="Piso A."/>
            <person name="Price J.L."/>
            <person name="Sonnekus B."/>
            <person name="Thomas C."/>
            <person name="van der Nest A."/>
            <person name="van Dijk A."/>
            <person name="van Heerden A."/>
            <person name="van Vuuren N."/>
            <person name="Yilmaz N."/>
            <person name="Duong T.A."/>
            <person name="van der Merwe N.A."/>
            <person name="Wingfield M.J."/>
            <person name="Wingfield B.D."/>
        </authorList>
    </citation>
    <scope>NUCLEOTIDE SEQUENCE [LARGE SCALE GENOMIC DNA]</scope>
    <source>
        <strain evidence="3 4">CMW 12675</strain>
    </source>
</reference>
<dbReference type="Proteomes" id="UP001583280">
    <property type="component" value="Unassembled WGS sequence"/>
</dbReference>
<feature type="region of interest" description="Disordered" evidence="2">
    <location>
        <begin position="280"/>
        <end position="314"/>
    </location>
</feature>
<evidence type="ECO:0000313" key="4">
    <source>
        <dbReference type="Proteomes" id="UP001583280"/>
    </source>
</evidence>
<dbReference type="EMBL" id="JAWDJO010000046">
    <property type="protein sequence ID" value="KAL1897280.1"/>
    <property type="molecule type" value="Genomic_DNA"/>
</dbReference>
<keyword evidence="1" id="KW-0175">Coiled coil</keyword>
<name>A0ABR3Z9E1_9PEZI</name>
<feature type="compositionally biased region" description="Polar residues" evidence="2">
    <location>
        <begin position="696"/>
        <end position="732"/>
    </location>
</feature>
<feature type="compositionally biased region" description="Acidic residues" evidence="2">
    <location>
        <begin position="290"/>
        <end position="304"/>
    </location>
</feature>
<gene>
    <name evidence="3" type="ORF">Cpir12675_002384</name>
</gene>
<evidence type="ECO:0000256" key="1">
    <source>
        <dbReference type="SAM" id="Coils"/>
    </source>
</evidence>
<feature type="region of interest" description="Disordered" evidence="2">
    <location>
        <begin position="659"/>
        <end position="732"/>
    </location>
</feature>
<evidence type="ECO:0000313" key="3">
    <source>
        <dbReference type="EMBL" id="KAL1897280.1"/>
    </source>
</evidence>
<organism evidence="3 4">
    <name type="scientific">Ceratocystis pirilliformis</name>
    <dbReference type="NCBI Taxonomy" id="259994"/>
    <lineage>
        <taxon>Eukaryota</taxon>
        <taxon>Fungi</taxon>
        <taxon>Dikarya</taxon>
        <taxon>Ascomycota</taxon>
        <taxon>Pezizomycotina</taxon>
        <taxon>Sordariomycetes</taxon>
        <taxon>Hypocreomycetidae</taxon>
        <taxon>Microascales</taxon>
        <taxon>Ceratocystidaceae</taxon>
        <taxon>Ceratocystis</taxon>
    </lineage>
</organism>
<proteinExistence type="predicted"/>
<feature type="region of interest" description="Disordered" evidence="2">
    <location>
        <begin position="347"/>
        <end position="400"/>
    </location>
</feature>
<keyword evidence="4" id="KW-1185">Reference proteome</keyword>
<protein>
    <submittedName>
        <fullName evidence="3">Uncharacterized protein</fullName>
    </submittedName>
</protein>